<evidence type="ECO:0000313" key="3">
    <source>
        <dbReference type="RefSeq" id="XP_026190086.1"/>
    </source>
</evidence>
<dbReference type="Proteomes" id="UP000515125">
    <property type="component" value="Unplaced"/>
</dbReference>
<dbReference type="GeneID" id="34618444"/>
<dbReference type="AlphaFoldDB" id="A0A6P6RQM7"/>
<evidence type="ECO:0000313" key="2">
    <source>
        <dbReference type="Proteomes" id="UP000515125"/>
    </source>
</evidence>
<gene>
    <name evidence="3" type="primary">LOC34618444</name>
</gene>
<protein>
    <submittedName>
        <fullName evidence="3">Uncharacterized protein LOC34618444</fullName>
    </submittedName>
</protein>
<accession>A0A6P6RQM7</accession>
<keyword evidence="2" id="KW-1185">Reference proteome</keyword>
<sequence length="418" mass="43758">MKTAPPTAAPKITFAGRCCGEASAAIQVPMAGAAASPAAAAEALKTTQERTSLWLAAELELLQRLLYKIHAQHRKAHFFVKSRGVLAAAARLLRLLLLSCSVSDSQQQQQLIKQTRPLLTHEQPYLLPEQQLEFHQAEASTGLAFPRQQHALGLWGTLKQLLAAAFDIQQSVQHAAAAASQLLHLGYHVGVVLPLLAVYGRLAALGLSLSVAIEQQLQQQAEQLQSANDAAAVDVLLHWSESCRSACDGRGVSATRPLPAAAAAFAAARGGGLLVRNASIICLSETSAAAGAALASGSSGSSSLPRQFVAYAVSATPRLLARSITEEAVAREWAAAARGDDRSEGALETAASGETLETAEEGWLCVGRGLCGQQLFTQGAEEEGDEEEGEEEEPSGDFFGSGWEGVALLPPGSRGSTS</sequence>
<feature type="region of interest" description="Disordered" evidence="1">
    <location>
        <begin position="378"/>
        <end position="418"/>
    </location>
</feature>
<feature type="compositionally biased region" description="Acidic residues" evidence="1">
    <location>
        <begin position="380"/>
        <end position="395"/>
    </location>
</feature>
<dbReference type="RefSeq" id="XP_026190086.1">
    <property type="nucleotide sequence ID" value="XM_026334301.1"/>
</dbReference>
<proteinExistence type="predicted"/>
<feature type="region of interest" description="Disordered" evidence="1">
    <location>
        <begin position="335"/>
        <end position="354"/>
    </location>
</feature>
<organism evidence="2 3">
    <name type="scientific">Cyclospora cayetanensis</name>
    <dbReference type="NCBI Taxonomy" id="88456"/>
    <lineage>
        <taxon>Eukaryota</taxon>
        <taxon>Sar</taxon>
        <taxon>Alveolata</taxon>
        <taxon>Apicomplexa</taxon>
        <taxon>Conoidasida</taxon>
        <taxon>Coccidia</taxon>
        <taxon>Eucoccidiorida</taxon>
        <taxon>Eimeriorina</taxon>
        <taxon>Eimeriidae</taxon>
        <taxon>Cyclospora</taxon>
    </lineage>
</organism>
<name>A0A6P6RQM7_9EIME</name>
<reference evidence="3" key="1">
    <citation type="submission" date="2025-08" db="UniProtKB">
        <authorList>
            <consortium name="RefSeq"/>
        </authorList>
    </citation>
    <scope>IDENTIFICATION</scope>
</reference>
<evidence type="ECO:0000256" key="1">
    <source>
        <dbReference type="SAM" id="MobiDB-lite"/>
    </source>
</evidence>